<keyword evidence="3" id="KW-1185">Reference proteome</keyword>
<evidence type="ECO:0000313" key="2">
    <source>
        <dbReference type="EMBL" id="CAI6084490.1"/>
    </source>
</evidence>
<organism evidence="2 3">
    <name type="scientific">Clonostachys chloroleuca</name>
    <dbReference type="NCBI Taxonomy" id="1926264"/>
    <lineage>
        <taxon>Eukaryota</taxon>
        <taxon>Fungi</taxon>
        <taxon>Dikarya</taxon>
        <taxon>Ascomycota</taxon>
        <taxon>Pezizomycotina</taxon>
        <taxon>Sordariomycetes</taxon>
        <taxon>Hypocreomycetidae</taxon>
        <taxon>Hypocreales</taxon>
        <taxon>Bionectriaceae</taxon>
        <taxon>Clonostachys</taxon>
    </lineage>
</organism>
<reference evidence="2" key="1">
    <citation type="submission" date="2023-01" db="EMBL/GenBank/DDBJ databases">
        <authorList>
            <person name="Piombo E."/>
        </authorList>
    </citation>
    <scope>NUCLEOTIDE SEQUENCE</scope>
</reference>
<accession>A0AA35LX98</accession>
<dbReference type="AlphaFoldDB" id="A0AA35LX98"/>
<protein>
    <submittedName>
        <fullName evidence="2">Uncharacterized protein</fullName>
    </submittedName>
</protein>
<evidence type="ECO:0000313" key="3">
    <source>
        <dbReference type="Proteomes" id="UP001160390"/>
    </source>
</evidence>
<feature type="compositionally biased region" description="Acidic residues" evidence="1">
    <location>
        <begin position="235"/>
        <end position="258"/>
    </location>
</feature>
<dbReference type="PANTHER" id="PTHR40628:SF1">
    <property type="entry name" value="CHROMO DOMAIN-CONTAINING PROTEIN"/>
    <property type="match status" value="1"/>
</dbReference>
<feature type="region of interest" description="Disordered" evidence="1">
    <location>
        <begin position="229"/>
        <end position="258"/>
    </location>
</feature>
<dbReference type="Proteomes" id="UP001160390">
    <property type="component" value="Unassembled WGS sequence"/>
</dbReference>
<comment type="caution">
    <text evidence="2">The sequence shown here is derived from an EMBL/GenBank/DDBJ whole genome shotgun (WGS) entry which is preliminary data.</text>
</comment>
<sequence length="326" mass="35689">MTPPKGEEDPLPCPSWIVSNGTNIQYAPPQVLLHNTVALQLTGSFSLAEDRSWFADDYMPVESFVEISFGGTLPVIGMCTVNLPIKVAANKTGPTSHGTMRLENVLNVPSILCNIIGAPVYDEYAYSVRSRAFTDPATGRQVAYCKPDTKLCEIQLSGPPIGTEVGPSSIDPSPSVIHVIGAFWPESKQTRIATEIKRKDDMKSTSSGFFGDNEDSELARSVLRNFMLGKRPTLEDDDENNEGEDEGDSSTDGDESVPDEQYVDHLFTESNCVQWLESKYGSTQNFLLIQKLKPAFGSDCDDARIRAKALMAEAGIADDDSDTFWV</sequence>
<proteinExistence type="predicted"/>
<dbReference type="EMBL" id="CABFNP030000754">
    <property type="protein sequence ID" value="CAI6084490.1"/>
    <property type="molecule type" value="Genomic_DNA"/>
</dbReference>
<gene>
    <name evidence="2" type="ORF">CCHLO57077_00004905</name>
</gene>
<evidence type="ECO:0000256" key="1">
    <source>
        <dbReference type="SAM" id="MobiDB-lite"/>
    </source>
</evidence>
<name>A0AA35LX98_9HYPO</name>
<dbReference type="PANTHER" id="PTHR40628">
    <property type="entry name" value="CHROMO DOMAIN-CONTAINING PROTEIN"/>
    <property type="match status" value="1"/>
</dbReference>